<dbReference type="FunFam" id="1.10.630.10:FF:000018">
    <property type="entry name" value="Cytochrome P450 monooxygenase"/>
    <property type="match status" value="1"/>
</dbReference>
<protein>
    <submittedName>
        <fullName evidence="8">Cytochrome P450</fullName>
    </submittedName>
</protein>
<dbReference type="GO" id="GO:0005506">
    <property type="term" value="F:iron ion binding"/>
    <property type="evidence" value="ECO:0007669"/>
    <property type="project" value="InterPro"/>
</dbReference>
<dbReference type="Proteomes" id="UP000031774">
    <property type="component" value="Chromosome"/>
</dbReference>
<comment type="similarity">
    <text evidence="1 7">Belongs to the cytochrome P450 family.</text>
</comment>
<keyword evidence="3 7" id="KW-0479">Metal-binding</keyword>
<accession>A0A0B5IEA4</accession>
<dbReference type="PANTHER" id="PTHR46696:SF1">
    <property type="entry name" value="CYTOCHROME P450 YJIB-RELATED"/>
    <property type="match status" value="1"/>
</dbReference>
<dbReference type="InterPro" id="IPR036396">
    <property type="entry name" value="Cyt_P450_sf"/>
</dbReference>
<evidence type="ECO:0000256" key="3">
    <source>
        <dbReference type="ARBA" id="ARBA00022723"/>
    </source>
</evidence>
<dbReference type="InterPro" id="IPR017972">
    <property type="entry name" value="Cyt_P450_CS"/>
</dbReference>
<keyword evidence="6 7" id="KW-0503">Monooxygenase</keyword>
<evidence type="ECO:0000256" key="2">
    <source>
        <dbReference type="ARBA" id="ARBA00022617"/>
    </source>
</evidence>
<dbReference type="InterPro" id="IPR001128">
    <property type="entry name" value="Cyt_P450"/>
</dbReference>
<evidence type="ECO:0000313" key="9">
    <source>
        <dbReference type="Proteomes" id="UP000031774"/>
    </source>
</evidence>
<dbReference type="GO" id="GO:0016705">
    <property type="term" value="F:oxidoreductase activity, acting on paired donors, with incorporation or reduction of molecular oxygen"/>
    <property type="evidence" value="ECO:0007669"/>
    <property type="project" value="InterPro"/>
</dbReference>
<dbReference type="PROSITE" id="PS00086">
    <property type="entry name" value="CYTOCHROME_P450"/>
    <property type="match status" value="1"/>
</dbReference>
<evidence type="ECO:0000256" key="1">
    <source>
        <dbReference type="ARBA" id="ARBA00010617"/>
    </source>
</evidence>
<dbReference type="InterPro" id="IPR002397">
    <property type="entry name" value="Cyt_P450_B"/>
</dbReference>
<dbReference type="RefSeq" id="WP_041131972.1">
    <property type="nucleotide sequence ID" value="NZ_CP010407.1"/>
</dbReference>
<dbReference type="HOGENOM" id="CLU_033716_1_0_11"/>
<evidence type="ECO:0000313" key="8">
    <source>
        <dbReference type="EMBL" id="AJF68043.1"/>
    </source>
</evidence>
<name>A0A0B5IEA4_9ACTN</name>
<proteinExistence type="inferred from homology"/>
<evidence type="ECO:0000256" key="4">
    <source>
        <dbReference type="ARBA" id="ARBA00023002"/>
    </source>
</evidence>
<dbReference type="EMBL" id="CP010407">
    <property type="protein sequence ID" value="AJF68043.1"/>
    <property type="molecule type" value="Genomic_DNA"/>
</dbReference>
<gene>
    <name evidence="8" type="ORF">SVTN_30470</name>
</gene>
<dbReference type="Pfam" id="PF00067">
    <property type="entry name" value="p450"/>
    <property type="match status" value="1"/>
</dbReference>
<keyword evidence="9" id="KW-1185">Reference proteome</keyword>
<evidence type="ECO:0000256" key="5">
    <source>
        <dbReference type="ARBA" id="ARBA00023004"/>
    </source>
</evidence>
<evidence type="ECO:0000256" key="7">
    <source>
        <dbReference type="RuleBase" id="RU000461"/>
    </source>
</evidence>
<dbReference type="CDD" id="cd11029">
    <property type="entry name" value="CYP107-like"/>
    <property type="match status" value="1"/>
</dbReference>
<dbReference type="KEGG" id="svt:SVTN_30470"/>
<reference evidence="8 9" key="1">
    <citation type="submission" date="2014-12" db="EMBL/GenBank/DDBJ databases">
        <title>Complete genome sequence of Streptomyces vietnamensis strain GIMV4.0001, a genetic manipulable producer of the benzoisochromanequinone antibiotic granaticin.</title>
        <authorList>
            <person name="Deng M.R."/>
            <person name="Guo J."/>
            <person name="Ma L.Y."/>
            <person name="Feng G.D."/>
            <person name="Mo C.Y."/>
            <person name="Zhu H.H."/>
        </authorList>
    </citation>
    <scope>NUCLEOTIDE SEQUENCE [LARGE SCALE GENOMIC DNA]</scope>
    <source>
        <strain evidence="9">GIMV4.0001</strain>
    </source>
</reference>
<keyword evidence="5 7" id="KW-0408">Iron</keyword>
<dbReference type="STRING" id="362257.SVTN_30470"/>
<dbReference type="Gene3D" id="1.10.630.10">
    <property type="entry name" value="Cytochrome P450"/>
    <property type="match status" value="1"/>
</dbReference>
<keyword evidence="4 7" id="KW-0560">Oxidoreductase</keyword>
<keyword evidence="2 7" id="KW-0349">Heme</keyword>
<dbReference type="AlphaFoldDB" id="A0A0B5IEA4"/>
<dbReference type="GO" id="GO:0004497">
    <property type="term" value="F:monooxygenase activity"/>
    <property type="evidence" value="ECO:0007669"/>
    <property type="project" value="UniProtKB-KW"/>
</dbReference>
<sequence length="392" mass="43256">MSVIELGEYGADFTANPYPYYAKLREAGPVHEVRMPDGYQFWLVVGHEEGRAALTDPRLAKSPSVIGVRPPEEDIIGVHLLAADAPDHTRLRRLVTAEFTGRRVESLRPRIERLTHELADAMEPAGRADLVDAYAFPLPITVICELLGVPAEDRETFRGWSNELVTPTGERGILDALEGFGGYLDGLIEDKRAAGPADDLLSGLIAARAEDGDRLSGPELRAMAYLLLIAGHETTVNLISNTVRNLLTHPEQLAALRADPSLLDGAIEESLRYDGPVETGTFRFTAEPVTIGDTVIPAGQSVLVAIGALDRDPARFPEPDRFDIRRDTRGHLAFGHGIHYCLGAPLARLEGRIALRTLLDRFPRLELDPEAEPWEWLQGLLMRGVRRLPVRW</sequence>
<dbReference type="SUPFAM" id="SSF48264">
    <property type="entry name" value="Cytochrome P450"/>
    <property type="match status" value="1"/>
</dbReference>
<evidence type="ECO:0000256" key="6">
    <source>
        <dbReference type="ARBA" id="ARBA00023033"/>
    </source>
</evidence>
<dbReference type="GO" id="GO:0020037">
    <property type="term" value="F:heme binding"/>
    <property type="evidence" value="ECO:0007669"/>
    <property type="project" value="InterPro"/>
</dbReference>
<organism evidence="8 9">
    <name type="scientific">Streptomyces vietnamensis</name>
    <dbReference type="NCBI Taxonomy" id="362257"/>
    <lineage>
        <taxon>Bacteria</taxon>
        <taxon>Bacillati</taxon>
        <taxon>Actinomycetota</taxon>
        <taxon>Actinomycetes</taxon>
        <taxon>Kitasatosporales</taxon>
        <taxon>Streptomycetaceae</taxon>
        <taxon>Streptomyces</taxon>
    </lineage>
</organism>
<dbReference type="PRINTS" id="PR00359">
    <property type="entry name" value="BP450"/>
</dbReference>
<dbReference type="PANTHER" id="PTHR46696">
    <property type="entry name" value="P450, PUTATIVE (EUROFUNG)-RELATED"/>
    <property type="match status" value="1"/>
</dbReference>